<protein>
    <submittedName>
        <fullName evidence="1">Helix-turn-helix domain-containing protein</fullName>
    </submittedName>
</protein>
<organism evidence="1 2">
    <name type="scientific">Rhizobium fredii</name>
    <name type="common">Sinorhizobium fredii</name>
    <dbReference type="NCBI Taxonomy" id="380"/>
    <lineage>
        <taxon>Bacteria</taxon>
        <taxon>Pseudomonadati</taxon>
        <taxon>Pseudomonadota</taxon>
        <taxon>Alphaproteobacteria</taxon>
        <taxon>Hyphomicrobiales</taxon>
        <taxon>Rhizobiaceae</taxon>
        <taxon>Sinorhizobium/Ensifer group</taxon>
        <taxon>Sinorhizobium</taxon>
    </lineage>
</organism>
<dbReference type="Proteomes" id="UP000220353">
    <property type="component" value="Unassembled WGS sequence"/>
</dbReference>
<dbReference type="AlphaFoldDB" id="A0A2A6LYP9"/>
<reference evidence="1 2" key="1">
    <citation type="submission" date="2017-09" db="EMBL/GenBank/DDBJ databases">
        <title>Comparative genomics of rhizobia isolated from Phaseolus vulgaris in China.</title>
        <authorList>
            <person name="Tong W."/>
        </authorList>
    </citation>
    <scope>NUCLEOTIDE SEQUENCE [LARGE SCALE GENOMIC DNA]</scope>
    <source>
        <strain evidence="1 2">PCH1</strain>
    </source>
</reference>
<dbReference type="InterPro" id="IPR009061">
    <property type="entry name" value="DNA-bd_dom_put_sf"/>
</dbReference>
<dbReference type="EMBL" id="NWTC01000008">
    <property type="protein sequence ID" value="PDT47467.1"/>
    <property type="molecule type" value="Genomic_DNA"/>
</dbReference>
<dbReference type="RefSeq" id="WP_097586865.1">
    <property type="nucleotide sequence ID" value="NZ_NWTC01000008.1"/>
</dbReference>
<evidence type="ECO:0000313" key="1">
    <source>
        <dbReference type="EMBL" id="PDT47467.1"/>
    </source>
</evidence>
<gene>
    <name evidence="1" type="ORF">CO661_12050</name>
</gene>
<sequence>MTYLTAAQVRERYQISPTSLWRWQQDESLKFPQPFVVKRKKLFRADDLARWERERAKVPGQNEKRQG</sequence>
<name>A0A2A6LYP9_RHIFR</name>
<evidence type="ECO:0000313" key="2">
    <source>
        <dbReference type="Proteomes" id="UP000220353"/>
    </source>
</evidence>
<comment type="caution">
    <text evidence="1">The sequence shown here is derived from an EMBL/GenBank/DDBJ whole genome shotgun (WGS) entry which is preliminary data.</text>
</comment>
<dbReference type="SUPFAM" id="SSF46955">
    <property type="entry name" value="Putative DNA-binding domain"/>
    <property type="match status" value="1"/>
</dbReference>
<proteinExistence type="predicted"/>
<accession>A0A2A6LYP9</accession>